<evidence type="ECO:0000259" key="1">
    <source>
        <dbReference type="PROSITE" id="PS50053"/>
    </source>
</evidence>
<dbReference type="PANTHER" id="PTHR10666">
    <property type="entry name" value="UBIQUITIN"/>
    <property type="match status" value="1"/>
</dbReference>
<dbReference type="InterPro" id="IPR029071">
    <property type="entry name" value="Ubiquitin-like_domsf"/>
</dbReference>
<dbReference type="InterPro" id="IPR019956">
    <property type="entry name" value="Ubiquitin_dom"/>
</dbReference>
<dbReference type="InterPro" id="IPR000626">
    <property type="entry name" value="Ubiquitin-like_dom"/>
</dbReference>
<dbReference type="PRINTS" id="PR00348">
    <property type="entry name" value="UBIQUITIN"/>
</dbReference>
<dbReference type="SUPFAM" id="SSF54236">
    <property type="entry name" value="Ubiquitin-like"/>
    <property type="match status" value="1"/>
</dbReference>
<proteinExistence type="predicted"/>
<dbReference type="WBParaSite" id="Minc3s02204g28834">
    <property type="protein sequence ID" value="Minc3s02204g28834"/>
    <property type="gene ID" value="Minc3s02204g28834"/>
</dbReference>
<dbReference type="InterPro" id="IPR050158">
    <property type="entry name" value="Ubiquitin_ubiquitin-like"/>
</dbReference>
<dbReference type="Gene3D" id="3.10.20.90">
    <property type="entry name" value="Phosphatidylinositol 3-kinase Catalytic Subunit, Chain A, domain 1"/>
    <property type="match status" value="1"/>
</dbReference>
<sequence length="200" mass="23211">MVRNFNNKRRNVFYSIVFYGPLRLMIMERYGWSWKIDSKPGNSPRVANSILFSSIEESDVDSISNIESCGLRTAVLSKSDHVGSFVDISCGNRFPATFQIFVNIMNTKTITINVQSSDTIENVKAKIQDKEGIQFENNYLTFDGKIIYGKYTIENYNIEKESTLYFKTRLEAGNRKKSNFINKVCNKYLLIQRIRVRKNH</sequence>
<name>A0A914MQ44_MELIC</name>
<evidence type="ECO:0000313" key="2">
    <source>
        <dbReference type="Proteomes" id="UP000887563"/>
    </source>
</evidence>
<dbReference type="AlphaFoldDB" id="A0A914MQ44"/>
<dbReference type="Proteomes" id="UP000887563">
    <property type="component" value="Unplaced"/>
</dbReference>
<dbReference type="Pfam" id="PF00240">
    <property type="entry name" value="ubiquitin"/>
    <property type="match status" value="1"/>
</dbReference>
<evidence type="ECO:0000313" key="3">
    <source>
        <dbReference type="WBParaSite" id="Minc3s02204g28834"/>
    </source>
</evidence>
<feature type="domain" description="Ubiquitin-like" evidence="1">
    <location>
        <begin position="98"/>
        <end position="173"/>
    </location>
</feature>
<dbReference type="SMART" id="SM00213">
    <property type="entry name" value="UBQ"/>
    <property type="match status" value="1"/>
</dbReference>
<accession>A0A914MQ44</accession>
<dbReference type="PROSITE" id="PS50053">
    <property type="entry name" value="UBIQUITIN_2"/>
    <property type="match status" value="1"/>
</dbReference>
<keyword evidence="2" id="KW-1185">Reference proteome</keyword>
<protein>
    <submittedName>
        <fullName evidence="3">Ubiquitin-like domain-containing protein</fullName>
    </submittedName>
</protein>
<reference evidence="3" key="1">
    <citation type="submission" date="2022-11" db="UniProtKB">
        <authorList>
            <consortium name="WormBaseParasite"/>
        </authorList>
    </citation>
    <scope>IDENTIFICATION</scope>
</reference>
<organism evidence="2 3">
    <name type="scientific">Meloidogyne incognita</name>
    <name type="common">Southern root-knot nematode worm</name>
    <name type="synonym">Oxyuris incognita</name>
    <dbReference type="NCBI Taxonomy" id="6306"/>
    <lineage>
        <taxon>Eukaryota</taxon>
        <taxon>Metazoa</taxon>
        <taxon>Ecdysozoa</taxon>
        <taxon>Nematoda</taxon>
        <taxon>Chromadorea</taxon>
        <taxon>Rhabditida</taxon>
        <taxon>Tylenchina</taxon>
        <taxon>Tylenchomorpha</taxon>
        <taxon>Tylenchoidea</taxon>
        <taxon>Meloidogynidae</taxon>
        <taxon>Meloidogyninae</taxon>
        <taxon>Meloidogyne</taxon>
        <taxon>Meloidogyne incognita group</taxon>
    </lineage>
</organism>